<dbReference type="Gene3D" id="3.50.50.60">
    <property type="entry name" value="FAD/NAD(P)-binding domain"/>
    <property type="match status" value="1"/>
</dbReference>
<dbReference type="KEGG" id="tmk:QGN29_04220"/>
<organism evidence="1 2">
    <name type="scientific">Temperatibacter marinus</name>
    <dbReference type="NCBI Taxonomy" id="1456591"/>
    <lineage>
        <taxon>Bacteria</taxon>
        <taxon>Pseudomonadati</taxon>
        <taxon>Pseudomonadota</taxon>
        <taxon>Alphaproteobacteria</taxon>
        <taxon>Kordiimonadales</taxon>
        <taxon>Temperatibacteraceae</taxon>
        <taxon>Temperatibacter</taxon>
    </lineage>
</organism>
<gene>
    <name evidence="1" type="ORF">QGN29_04220</name>
</gene>
<dbReference type="RefSeq" id="WP_310799431.1">
    <property type="nucleotide sequence ID" value="NZ_CP123872.1"/>
</dbReference>
<dbReference type="Proteomes" id="UP001268683">
    <property type="component" value="Chromosome"/>
</dbReference>
<reference evidence="1" key="1">
    <citation type="submission" date="2023-04" db="EMBL/GenBank/DDBJ databases">
        <title>Complete genome sequence of Temperatibacter marinus.</title>
        <authorList>
            <person name="Rong J.-C."/>
            <person name="Yi M.-L."/>
            <person name="Zhao Q."/>
        </authorList>
    </citation>
    <scope>NUCLEOTIDE SEQUENCE</scope>
    <source>
        <strain evidence="1">NBRC 110045</strain>
    </source>
</reference>
<proteinExistence type="predicted"/>
<dbReference type="InterPro" id="IPR036188">
    <property type="entry name" value="FAD/NAD-bd_sf"/>
</dbReference>
<keyword evidence="2" id="KW-1185">Reference proteome</keyword>
<dbReference type="EMBL" id="CP123872">
    <property type="protein sequence ID" value="WND03578.1"/>
    <property type="molecule type" value="Genomic_DNA"/>
</dbReference>
<sequence>MNNQPFSSLILYGSGLAFEYTAAVLNNCLPKTVKLILLEDEEAAQYDDFYGSTMPPLAYNFNRSASLEEPDLILRSNTALSYGTSYSNWGAASQWVQCFQLPLPVWNGVRFHHYLARVGAPLEPFLPGAQVGLAGRFAHPPPDPKQILSRTEYGYCFSPSSITALLKEKNKAAGIHRIMERLTHVEKSEGEISGLTLQSGETLSAGLYIDLSGPKRQLITALSGSFMANQSLTLAHSKVRAKTESGSLKKLSATHYGWQAATPLQEGQERSTLSGPEDQEVAIRDHQGDDIRSCTLSTGCIEEAWQKNCIAIGIAAAALDPITPAPFLLLMKDIDRLSTLLPNSLDMTVESKEFNRRQRNDYDHVMLFHNAMFKTKNLPKAEYFNTSQANAVGDKLERKISQFESRGDLVTYDLEPFNEQDWTILHHGMKRKPQRYDIYIDPLSDTQINQNLKMMKSSIDALVPKVPPHDFYIDKLKAYLKNKQG</sequence>
<dbReference type="SUPFAM" id="SSF51905">
    <property type="entry name" value="FAD/NAD(P)-binding domain"/>
    <property type="match status" value="1"/>
</dbReference>
<accession>A0AA52HBF3</accession>
<dbReference type="Pfam" id="PF04820">
    <property type="entry name" value="Trp_halogenase"/>
    <property type="match status" value="1"/>
</dbReference>
<name>A0AA52HBF3_9PROT</name>
<dbReference type="GO" id="GO:0004497">
    <property type="term" value="F:monooxygenase activity"/>
    <property type="evidence" value="ECO:0007669"/>
    <property type="project" value="InterPro"/>
</dbReference>
<protein>
    <submittedName>
        <fullName evidence="1">Tryptophan 7-halogenase</fullName>
    </submittedName>
</protein>
<dbReference type="AlphaFoldDB" id="A0AA52HBF3"/>
<evidence type="ECO:0000313" key="2">
    <source>
        <dbReference type="Proteomes" id="UP001268683"/>
    </source>
</evidence>
<dbReference type="InterPro" id="IPR006905">
    <property type="entry name" value="Flavin_halogenase"/>
</dbReference>
<evidence type="ECO:0000313" key="1">
    <source>
        <dbReference type="EMBL" id="WND03578.1"/>
    </source>
</evidence>